<dbReference type="Proteomes" id="UP000789366">
    <property type="component" value="Unassembled WGS sequence"/>
</dbReference>
<reference evidence="1" key="1">
    <citation type="submission" date="2021-06" db="EMBL/GenBank/DDBJ databases">
        <authorList>
            <person name="Kallberg Y."/>
            <person name="Tangrot J."/>
            <person name="Rosling A."/>
        </authorList>
    </citation>
    <scope>NUCLEOTIDE SEQUENCE</scope>
    <source>
        <strain evidence="1">28 12/20/2015</strain>
    </source>
</reference>
<accession>A0ACA9LWA5</accession>
<feature type="non-terminal residue" evidence="1">
    <location>
        <position position="1"/>
    </location>
</feature>
<name>A0ACA9LWA5_9GLOM</name>
<feature type="non-terminal residue" evidence="1">
    <location>
        <position position="143"/>
    </location>
</feature>
<protein>
    <submittedName>
        <fullName evidence="1">13186_t:CDS:1</fullName>
    </submittedName>
</protein>
<gene>
    <name evidence="1" type="ORF">SPELUC_LOCUS5356</name>
</gene>
<keyword evidence="2" id="KW-1185">Reference proteome</keyword>
<proteinExistence type="predicted"/>
<sequence length="143" mass="16798">MLEYTNCNILVLTYVWIFMNISTASAYKCMFKAVMETISELCQQEVQIRHIHNNSWRVILGDLNIDQVKSLGLALVNLDQTKNWKTQLTYIFKSCRVHYKRNIFKLKLSSDLKNLIYEILVADKEHVDAIFQEFSKSNEDDVL</sequence>
<dbReference type="EMBL" id="CAJVPW010005434">
    <property type="protein sequence ID" value="CAG8554823.1"/>
    <property type="molecule type" value="Genomic_DNA"/>
</dbReference>
<organism evidence="1 2">
    <name type="scientific">Cetraspora pellucida</name>
    <dbReference type="NCBI Taxonomy" id="1433469"/>
    <lineage>
        <taxon>Eukaryota</taxon>
        <taxon>Fungi</taxon>
        <taxon>Fungi incertae sedis</taxon>
        <taxon>Mucoromycota</taxon>
        <taxon>Glomeromycotina</taxon>
        <taxon>Glomeromycetes</taxon>
        <taxon>Diversisporales</taxon>
        <taxon>Gigasporaceae</taxon>
        <taxon>Cetraspora</taxon>
    </lineage>
</organism>
<comment type="caution">
    <text evidence="1">The sequence shown here is derived from an EMBL/GenBank/DDBJ whole genome shotgun (WGS) entry which is preliminary data.</text>
</comment>
<evidence type="ECO:0000313" key="1">
    <source>
        <dbReference type="EMBL" id="CAG8554823.1"/>
    </source>
</evidence>
<evidence type="ECO:0000313" key="2">
    <source>
        <dbReference type="Proteomes" id="UP000789366"/>
    </source>
</evidence>